<reference evidence="2" key="1">
    <citation type="journal article" date="2019" name="Int. J. Syst. Evol. Microbiol.">
        <title>The Global Catalogue of Microorganisms (GCM) 10K type strain sequencing project: providing services to taxonomists for standard genome sequencing and annotation.</title>
        <authorList>
            <consortium name="The Broad Institute Genomics Platform"/>
            <consortium name="The Broad Institute Genome Sequencing Center for Infectious Disease"/>
            <person name="Wu L."/>
            <person name="Ma J."/>
        </authorList>
    </citation>
    <scope>NUCLEOTIDE SEQUENCE [LARGE SCALE GENOMIC DNA]</scope>
    <source>
        <strain evidence="2">CCUG 57942</strain>
    </source>
</reference>
<accession>A0ABW4ZCE0</accession>
<protein>
    <submittedName>
        <fullName evidence="1">DUF4254 domain-containing protein</fullName>
    </submittedName>
</protein>
<evidence type="ECO:0000313" key="1">
    <source>
        <dbReference type="EMBL" id="MFD2159539.1"/>
    </source>
</evidence>
<proteinExistence type="predicted"/>
<dbReference type="Proteomes" id="UP001597389">
    <property type="component" value="Unassembled WGS sequence"/>
</dbReference>
<sequence length="193" mass="22615">MKSPEITNIQKELTTLWHHQEPENTHNDFLALLTENHKCNFLLWHEEDIARREDIGHEPIYKAKRAIDGYNQRRNDFIEKMDKFLVENLKPKTSDVPFNSETPGMMIDRLSILALKEYHMQEEVDRTDASEEHIAKCTHKVSVIKQQIADLALALDQLLEQVASGTRSFRVYYQFKMYNDASLNPQLREAKTS</sequence>
<evidence type="ECO:0000313" key="2">
    <source>
        <dbReference type="Proteomes" id="UP001597389"/>
    </source>
</evidence>
<comment type="caution">
    <text evidence="1">The sequence shown here is derived from an EMBL/GenBank/DDBJ whole genome shotgun (WGS) entry which is preliminary data.</text>
</comment>
<organism evidence="1 2">
    <name type="scientific">Rubritalea tangerina</name>
    <dbReference type="NCBI Taxonomy" id="430798"/>
    <lineage>
        <taxon>Bacteria</taxon>
        <taxon>Pseudomonadati</taxon>
        <taxon>Verrucomicrobiota</taxon>
        <taxon>Verrucomicrobiia</taxon>
        <taxon>Verrucomicrobiales</taxon>
        <taxon>Rubritaleaceae</taxon>
        <taxon>Rubritalea</taxon>
    </lineage>
</organism>
<name>A0ABW4ZCE0_9BACT</name>
<keyword evidence="2" id="KW-1185">Reference proteome</keyword>
<gene>
    <name evidence="1" type="ORF">ACFSW8_11560</name>
</gene>
<dbReference type="EMBL" id="JBHUJB010000046">
    <property type="protein sequence ID" value="MFD2159539.1"/>
    <property type="molecule type" value="Genomic_DNA"/>
</dbReference>
<dbReference type="InterPro" id="IPR025350">
    <property type="entry name" value="DUF4254"/>
</dbReference>
<dbReference type="RefSeq" id="WP_377086306.1">
    <property type="nucleotide sequence ID" value="NZ_JBHSJL010000014.1"/>
</dbReference>
<dbReference type="Pfam" id="PF14063">
    <property type="entry name" value="DUF4254"/>
    <property type="match status" value="1"/>
</dbReference>